<sequence length="48" mass="5914">MECGDMFYWDFKLCLTQNINIGYYFRIIDLELLKLVFVEKSLDKFFLH</sequence>
<proteinExistence type="predicted"/>
<protein>
    <submittedName>
        <fullName evidence="1">Uncharacterized protein</fullName>
    </submittedName>
</protein>
<evidence type="ECO:0000313" key="2">
    <source>
        <dbReference type="Proteomes" id="UP000276282"/>
    </source>
</evidence>
<comment type="caution">
    <text evidence="1">The sequence shown here is derived from an EMBL/GenBank/DDBJ whole genome shotgun (WGS) entry which is preliminary data.</text>
</comment>
<dbReference type="AlphaFoldDB" id="A0A495PTM5"/>
<gene>
    <name evidence="1" type="ORF">BC962_1820</name>
</gene>
<keyword evidence="2" id="KW-1185">Reference proteome</keyword>
<organism evidence="1 2">
    <name type="scientific">Gillisia mitskevichiae</name>
    <dbReference type="NCBI Taxonomy" id="270921"/>
    <lineage>
        <taxon>Bacteria</taxon>
        <taxon>Pseudomonadati</taxon>
        <taxon>Bacteroidota</taxon>
        <taxon>Flavobacteriia</taxon>
        <taxon>Flavobacteriales</taxon>
        <taxon>Flavobacteriaceae</taxon>
        <taxon>Gillisia</taxon>
    </lineage>
</organism>
<accession>A0A495PTM5</accession>
<dbReference type="Proteomes" id="UP000276282">
    <property type="component" value="Unassembled WGS sequence"/>
</dbReference>
<reference evidence="1 2" key="1">
    <citation type="submission" date="2018-10" db="EMBL/GenBank/DDBJ databases">
        <title>Genomic Encyclopedia of Archaeal and Bacterial Type Strains, Phase II (KMG-II): from individual species to whole genera.</title>
        <authorList>
            <person name="Goeker M."/>
        </authorList>
    </citation>
    <scope>NUCLEOTIDE SEQUENCE [LARGE SCALE GENOMIC DNA]</scope>
    <source>
        <strain evidence="1 2">DSM 19839</strain>
    </source>
</reference>
<dbReference type="EMBL" id="RBLG01000002">
    <property type="protein sequence ID" value="RKS53567.1"/>
    <property type="molecule type" value="Genomic_DNA"/>
</dbReference>
<evidence type="ECO:0000313" key="1">
    <source>
        <dbReference type="EMBL" id="RKS53567.1"/>
    </source>
</evidence>
<name>A0A495PTM5_9FLAO</name>